<dbReference type="PANTHER" id="PTHR10663">
    <property type="entry name" value="GUANYL-NUCLEOTIDE EXCHANGE FACTOR"/>
    <property type="match status" value="1"/>
</dbReference>
<dbReference type="GO" id="GO:0016192">
    <property type="term" value="P:vesicle-mediated transport"/>
    <property type="evidence" value="ECO:0007669"/>
    <property type="project" value="UniProtKB-ARBA"/>
</dbReference>
<feature type="compositionally biased region" description="Basic and acidic residues" evidence="1">
    <location>
        <begin position="255"/>
        <end position="269"/>
    </location>
</feature>
<evidence type="ECO:0000313" key="3">
    <source>
        <dbReference type="EMBL" id="KAL1530167.1"/>
    </source>
</evidence>
<feature type="compositionally biased region" description="Low complexity" evidence="1">
    <location>
        <begin position="1521"/>
        <end position="1535"/>
    </location>
</feature>
<dbReference type="GO" id="GO:0012505">
    <property type="term" value="C:endomembrane system"/>
    <property type="evidence" value="ECO:0007669"/>
    <property type="project" value="UniProtKB-ARBA"/>
</dbReference>
<name>A0AB34K9V1_PRYPA</name>
<dbReference type="PROSITE" id="PS50190">
    <property type="entry name" value="SEC7"/>
    <property type="match status" value="1"/>
</dbReference>
<evidence type="ECO:0000313" key="4">
    <source>
        <dbReference type="Proteomes" id="UP001515480"/>
    </source>
</evidence>
<dbReference type="InterPro" id="IPR035999">
    <property type="entry name" value="Sec7_dom_sf"/>
</dbReference>
<feature type="compositionally biased region" description="Acidic residues" evidence="1">
    <location>
        <begin position="566"/>
        <end position="575"/>
    </location>
</feature>
<accession>A0AB34K9V1</accession>
<dbReference type="Gene3D" id="1.10.220.20">
    <property type="match status" value="1"/>
</dbReference>
<sequence>MAPPPPRSAVQALVCGEISTVTTQLRAEMRAASAAYRVQPSATKLLRSFAAARTALLAGETEAMSCMAYLEPFLETIRLEETSGVVTQRALCAVRAFLAADIIASDEEAGPRGMAAIVRAATYCRFEVTDPAADEVVLMCILQLLVGCVECSSGALLSDEAICEVVHSCFRISSQASLSELLRHSAESSLRQIIHLLFKRLPEVSGSDTATLDSAAHPGVPSGLLTPCAAQQVAAARVSQAAAQAAASAPEEEEEGRRDECADGEREGTAEAAQAEGDSPKGSEMCCPPAAAPPAAGEPPLGPPPLGPPPDPPAAEALATAVPYGVGSLYEVMRFLISLVDPGEAHNPTAVREFGLSLLHVAMQAAGHSLTRVPALTSLLSDELTYALISNIESVPTSPNGTIEIGFELLSLVLKCISQLFAYLGVLGTAQQAPSPRLRAIAASGLGLSQRARAQETLLVLVHVKFLTAPPPTVPPAPPAASMVLLPSQMEIFLEHLLQLLSMPSMAARLFLLYDCNIKRIDVLAKLSQGLCTAAASARPPVARLALQAQLALMQGSVALSRAEEEAAADATDEGSSERPPPPTTTEGERTTPSRRSALALTAKATKTKVEKAAEQFNAKPRLGLKALQEYQLLSDPLDAEEIAIFLRETAQLDKAVVGDYLSGPEAFNAAVLKHFVSSFDFGSMSIDAALRVFLQSFRLPGEAQKIDRVMEAFAQALFAANPGPFKSADAAFVLAFSIIMLNTDRHNAGVVNKMTCDEFIRNNRGINANTDLPSDFLKSIFQSIDSNEIRMLGLKEEIKLSRAGWRLLSSSGDQSDPLALDDSKPDQALSAALLELLLEPTVDALGRIVHAASLEPAHEATIAAATDALDGLLVCARCAASGSSPPVLDGLIKRSASFTALLPANAAPSTARGAPGGARGAAGGGDAPVLTPAAAWRQHPTARRATSVVFRIAREHGHMLRDGWREVVRIIAALDALKLLPAELSADTQLAAHPTSPPPLPSIVDTKRSQSSFSLTGLVGYLIGSGSSDKAAENEELLAQEQGRAEVAAFAIPELFHETAFLPRAPLFALIAALLSESGLQSASAPCAAEAPAEAPACPAKPTRDGEARGDGAAPLAMQLLAEVGLRNRDRFGLIWKEVEPAFTAALNSTRPQVIHAAVVAMMRLCLRLALRDGSLDTVLPTLEPALSRLPSATLDQASAGLLQLVQVRGALQGCSATSWRVLLGVAAAAGRSESSTASMRALDALRLLAAESSYMKRDSVMLFVEALQAHAKAPAAPAARCTEAIDLISETQTTLTRIAGLEVAEPTGADAGKNGSPRVDSDRSVWLGLWLPWLRTLSTLCLDTKGVVRDHAVVALQRALLHAEVKSLEPSIWAIAFEKVVFPWMSELLHREHKGQIDDERLKRRAVTLLSKSFLHHLQPLLTLPDFHLLWLRALELLEQFMKSPNNELLLEAVPETLKNMLLVMGTSGAFDAGDSASEGGRGLSTVTKSVIDGFCPGLCDGCDLASLWAPAVASPVVPPTEEATAPADAVAANQGSVQTVPEEPAS</sequence>
<dbReference type="SMART" id="SM00222">
    <property type="entry name" value="Sec7"/>
    <property type="match status" value="1"/>
</dbReference>
<dbReference type="SUPFAM" id="SSF48425">
    <property type="entry name" value="Sec7 domain"/>
    <property type="match status" value="1"/>
</dbReference>
<reference evidence="3 4" key="1">
    <citation type="journal article" date="2024" name="Science">
        <title>Giant polyketide synthase enzymes in the biosynthesis of giant marine polyether toxins.</title>
        <authorList>
            <person name="Fallon T.R."/>
            <person name="Shende V.V."/>
            <person name="Wierzbicki I.H."/>
            <person name="Pendleton A.L."/>
            <person name="Watervoot N.F."/>
            <person name="Auber R.P."/>
            <person name="Gonzalez D.J."/>
            <person name="Wisecaver J.H."/>
            <person name="Moore B.S."/>
        </authorList>
    </citation>
    <scope>NUCLEOTIDE SEQUENCE [LARGE SCALE GENOMIC DNA]</scope>
    <source>
        <strain evidence="3 4">12B1</strain>
    </source>
</reference>
<dbReference type="SUPFAM" id="SSF48371">
    <property type="entry name" value="ARM repeat"/>
    <property type="match status" value="1"/>
</dbReference>
<dbReference type="PANTHER" id="PTHR10663:SF388">
    <property type="entry name" value="GOLGI-SPECIFIC BREFELDIN A-RESISTANCE GUANINE NUCLEOTIDE EXCHANGE FACTOR 1"/>
    <property type="match status" value="1"/>
</dbReference>
<feature type="region of interest" description="Disordered" evidence="1">
    <location>
        <begin position="244"/>
        <end position="314"/>
    </location>
</feature>
<dbReference type="InterPro" id="IPR000904">
    <property type="entry name" value="Sec7_dom"/>
</dbReference>
<keyword evidence="4" id="KW-1185">Reference proteome</keyword>
<dbReference type="EMBL" id="JBGBPQ010000001">
    <property type="protein sequence ID" value="KAL1530167.1"/>
    <property type="molecule type" value="Genomic_DNA"/>
</dbReference>
<dbReference type="GO" id="GO:0005737">
    <property type="term" value="C:cytoplasm"/>
    <property type="evidence" value="ECO:0007669"/>
    <property type="project" value="UniProtKB-ARBA"/>
</dbReference>
<dbReference type="Proteomes" id="UP001515480">
    <property type="component" value="Unassembled WGS sequence"/>
</dbReference>
<dbReference type="GO" id="GO:0005085">
    <property type="term" value="F:guanyl-nucleotide exchange factor activity"/>
    <property type="evidence" value="ECO:0007669"/>
    <property type="project" value="InterPro"/>
</dbReference>
<dbReference type="Pfam" id="PF23325">
    <property type="entry name" value="TPR_28"/>
    <property type="match status" value="1"/>
</dbReference>
<dbReference type="InterPro" id="IPR016024">
    <property type="entry name" value="ARM-type_fold"/>
</dbReference>
<dbReference type="CDD" id="cd00171">
    <property type="entry name" value="Sec7"/>
    <property type="match status" value="1"/>
</dbReference>
<comment type="caution">
    <text evidence="3">The sequence shown here is derived from an EMBL/GenBank/DDBJ whole genome shotgun (WGS) entry which is preliminary data.</text>
</comment>
<protein>
    <recommendedName>
        <fullName evidence="2">SEC7 domain-containing protein</fullName>
    </recommendedName>
</protein>
<feature type="compositionally biased region" description="Pro residues" evidence="1">
    <location>
        <begin position="290"/>
        <end position="313"/>
    </location>
</feature>
<dbReference type="InterPro" id="IPR023394">
    <property type="entry name" value="Sec7_C_sf"/>
</dbReference>
<organism evidence="3 4">
    <name type="scientific">Prymnesium parvum</name>
    <name type="common">Toxic golden alga</name>
    <dbReference type="NCBI Taxonomy" id="97485"/>
    <lineage>
        <taxon>Eukaryota</taxon>
        <taxon>Haptista</taxon>
        <taxon>Haptophyta</taxon>
        <taxon>Prymnesiophyceae</taxon>
        <taxon>Prymnesiales</taxon>
        <taxon>Prymnesiaceae</taxon>
        <taxon>Prymnesium</taxon>
    </lineage>
</organism>
<evidence type="ECO:0000259" key="2">
    <source>
        <dbReference type="PROSITE" id="PS50190"/>
    </source>
</evidence>
<evidence type="ECO:0000256" key="1">
    <source>
        <dbReference type="SAM" id="MobiDB-lite"/>
    </source>
</evidence>
<dbReference type="FunFam" id="1.10.1000.11:FF:000002">
    <property type="entry name" value="Cytohesin 1"/>
    <property type="match status" value="1"/>
</dbReference>
<proteinExistence type="predicted"/>
<dbReference type="InterPro" id="IPR056604">
    <property type="entry name" value="GBF1-like_TPR"/>
</dbReference>
<dbReference type="GO" id="GO:0032012">
    <property type="term" value="P:regulation of ARF protein signal transduction"/>
    <property type="evidence" value="ECO:0007669"/>
    <property type="project" value="InterPro"/>
</dbReference>
<feature type="region of interest" description="Disordered" evidence="1">
    <location>
        <begin position="1521"/>
        <end position="1549"/>
    </location>
</feature>
<dbReference type="Gene3D" id="1.10.1000.11">
    <property type="entry name" value="Arf Nucleotide-binding Site Opener,domain 2"/>
    <property type="match status" value="1"/>
</dbReference>
<gene>
    <name evidence="3" type="ORF">AB1Y20_001083</name>
</gene>
<feature type="region of interest" description="Disordered" evidence="1">
    <location>
        <begin position="563"/>
        <end position="596"/>
    </location>
</feature>
<feature type="domain" description="SEC7" evidence="2">
    <location>
        <begin position="599"/>
        <end position="788"/>
    </location>
</feature>
<dbReference type="Pfam" id="PF01369">
    <property type="entry name" value="Sec7"/>
    <property type="match status" value="1"/>
</dbReference>